<dbReference type="Gramene" id="rna-AYBTSS11_LOCUS13881">
    <property type="protein sequence ID" value="CAJ1949754.1"/>
    <property type="gene ID" value="gene-AYBTSS11_LOCUS13881"/>
</dbReference>
<dbReference type="Proteomes" id="UP001189624">
    <property type="component" value="Chromosome 4"/>
</dbReference>
<reference evidence="2" key="1">
    <citation type="submission" date="2023-10" db="EMBL/GenBank/DDBJ databases">
        <authorList>
            <person name="Domelevo Entfellner J.-B."/>
        </authorList>
    </citation>
    <scope>NUCLEOTIDE SEQUENCE</scope>
</reference>
<evidence type="ECO:0000313" key="2">
    <source>
        <dbReference type="EMBL" id="CAJ1949754.1"/>
    </source>
</evidence>
<feature type="coiled-coil region" evidence="1">
    <location>
        <begin position="180"/>
        <end position="214"/>
    </location>
</feature>
<proteinExistence type="predicted"/>
<dbReference type="AlphaFoldDB" id="A0AA86VG02"/>
<name>A0AA86VG02_9FABA</name>
<dbReference type="PANTHER" id="PTHR33345:SF4">
    <property type="entry name" value="MBD DOMAIN-CONTAINING PROTEIN"/>
    <property type="match status" value="1"/>
</dbReference>
<organism evidence="2 3">
    <name type="scientific">Sphenostylis stenocarpa</name>
    <dbReference type="NCBI Taxonomy" id="92480"/>
    <lineage>
        <taxon>Eukaryota</taxon>
        <taxon>Viridiplantae</taxon>
        <taxon>Streptophyta</taxon>
        <taxon>Embryophyta</taxon>
        <taxon>Tracheophyta</taxon>
        <taxon>Spermatophyta</taxon>
        <taxon>Magnoliopsida</taxon>
        <taxon>eudicotyledons</taxon>
        <taxon>Gunneridae</taxon>
        <taxon>Pentapetalae</taxon>
        <taxon>rosids</taxon>
        <taxon>fabids</taxon>
        <taxon>Fabales</taxon>
        <taxon>Fabaceae</taxon>
        <taxon>Papilionoideae</taxon>
        <taxon>50 kb inversion clade</taxon>
        <taxon>NPAAA clade</taxon>
        <taxon>indigoferoid/millettioid clade</taxon>
        <taxon>Phaseoleae</taxon>
        <taxon>Sphenostylis</taxon>
    </lineage>
</organism>
<evidence type="ECO:0000313" key="3">
    <source>
        <dbReference type="Proteomes" id="UP001189624"/>
    </source>
</evidence>
<dbReference type="PANTHER" id="PTHR33345">
    <property type="entry name" value="ADAPTER PROTEIN, PUTATIVE-RELATED"/>
    <property type="match status" value="1"/>
</dbReference>
<protein>
    <submittedName>
        <fullName evidence="2">Uncharacterized protein</fullName>
    </submittedName>
</protein>
<keyword evidence="1" id="KW-0175">Coiled coil</keyword>
<gene>
    <name evidence="2" type="ORF">AYBTSS11_LOCUS13881</name>
</gene>
<evidence type="ECO:0000256" key="1">
    <source>
        <dbReference type="SAM" id="Coils"/>
    </source>
</evidence>
<sequence length="265" mass="29670">MGVETFFDLFSCHIPAAGKTYNKAGQSLPIIPRVKSLETEEDATEESSTQRKLKRRTQICSQRTRKSSRLLHVHVGQSLAHDQDANDIIDLCLVDNEGISGETYPNVIIVLENFDDYVDNLEDMLVMPHSENSQDHAPATDNQTIESAKLKLMEEIPLASVAFHEAKGNIKKADIFLVDLEAKKHTIQEIDDQIQQFQSKRKEICGALESMEERKVELTCGESVVNSILTLVGEIQLGMSEKSKSEQKKANSAQCIPEIPEKFIT</sequence>
<dbReference type="EMBL" id="OY731401">
    <property type="protein sequence ID" value="CAJ1949754.1"/>
    <property type="molecule type" value="Genomic_DNA"/>
</dbReference>
<accession>A0AA86VG02</accession>
<keyword evidence="3" id="KW-1185">Reference proteome</keyword>